<organism evidence="2 3">
    <name type="scientific">Gonium pectorale</name>
    <name type="common">Green alga</name>
    <dbReference type="NCBI Taxonomy" id="33097"/>
    <lineage>
        <taxon>Eukaryota</taxon>
        <taxon>Viridiplantae</taxon>
        <taxon>Chlorophyta</taxon>
        <taxon>core chlorophytes</taxon>
        <taxon>Chlorophyceae</taxon>
        <taxon>CS clade</taxon>
        <taxon>Chlamydomonadales</taxon>
        <taxon>Volvocaceae</taxon>
        <taxon>Gonium</taxon>
    </lineage>
</organism>
<dbReference type="PANTHER" id="PTHR33428">
    <property type="entry name" value="CHLOROPHYLLASE-2, CHLOROPLASTIC"/>
    <property type="match status" value="1"/>
</dbReference>
<feature type="region of interest" description="Disordered" evidence="1">
    <location>
        <begin position="422"/>
        <end position="444"/>
    </location>
</feature>
<comment type="caution">
    <text evidence="2">The sequence shown here is derived from an EMBL/GenBank/DDBJ whole genome shotgun (WGS) entry which is preliminary data.</text>
</comment>
<accession>A0A150GIZ3</accession>
<feature type="compositionally biased region" description="Low complexity" evidence="1">
    <location>
        <begin position="312"/>
        <end position="324"/>
    </location>
</feature>
<feature type="compositionally biased region" description="Low complexity" evidence="1">
    <location>
        <begin position="335"/>
        <end position="344"/>
    </location>
</feature>
<proteinExistence type="predicted"/>
<feature type="compositionally biased region" description="Basic and acidic residues" evidence="1">
    <location>
        <begin position="432"/>
        <end position="444"/>
    </location>
</feature>
<dbReference type="Gene3D" id="3.40.50.1820">
    <property type="entry name" value="alpha/beta hydrolase"/>
    <property type="match status" value="1"/>
</dbReference>
<evidence type="ECO:0000313" key="3">
    <source>
        <dbReference type="Proteomes" id="UP000075714"/>
    </source>
</evidence>
<dbReference type="GO" id="GO:0047746">
    <property type="term" value="F:chlorophyllase activity"/>
    <property type="evidence" value="ECO:0007669"/>
    <property type="project" value="TreeGrafter"/>
</dbReference>
<dbReference type="PANTHER" id="PTHR33428:SF14">
    <property type="entry name" value="CARBOXYLESTERASE TYPE B DOMAIN-CONTAINING PROTEIN"/>
    <property type="match status" value="1"/>
</dbReference>
<dbReference type="STRING" id="33097.A0A150GIZ3"/>
<dbReference type="GO" id="GO:0015996">
    <property type="term" value="P:chlorophyll catabolic process"/>
    <property type="evidence" value="ECO:0007669"/>
    <property type="project" value="TreeGrafter"/>
</dbReference>
<dbReference type="OrthoDB" id="2093222at2759"/>
<name>A0A150GIZ3_GONPE</name>
<feature type="region of interest" description="Disordered" evidence="1">
    <location>
        <begin position="293"/>
        <end position="391"/>
    </location>
</feature>
<dbReference type="AlphaFoldDB" id="A0A150GIZ3"/>
<feature type="compositionally biased region" description="Gly residues" evidence="1">
    <location>
        <begin position="299"/>
        <end position="311"/>
    </location>
</feature>
<gene>
    <name evidence="2" type="ORF">GPECTOR_19g223</name>
</gene>
<keyword evidence="3" id="KW-1185">Reference proteome</keyword>
<reference evidence="3" key="1">
    <citation type="journal article" date="2016" name="Nat. Commun.">
        <title>The Gonium pectorale genome demonstrates co-option of cell cycle regulation during the evolution of multicellularity.</title>
        <authorList>
            <person name="Hanschen E.R."/>
            <person name="Marriage T.N."/>
            <person name="Ferris P.J."/>
            <person name="Hamaji T."/>
            <person name="Toyoda A."/>
            <person name="Fujiyama A."/>
            <person name="Neme R."/>
            <person name="Noguchi H."/>
            <person name="Minakuchi Y."/>
            <person name="Suzuki M."/>
            <person name="Kawai-Toyooka H."/>
            <person name="Smith D.R."/>
            <person name="Sparks H."/>
            <person name="Anderson J."/>
            <person name="Bakaric R."/>
            <person name="Luria V."/>
            <person name="Karger A."/>
            <person name="Kirschner M.W."/>
            <person name="Durand P.M."/>
            <person name="Michod R.E."/>
            <person name="Nozaki H."/>
            <person name="Olson B.J."/>
        </authorList>
    </citation>
    <scope>NUCLEOTIDE SEQUENCE [LARGE SCALE GENOMIC DNA]</scope>
    <source>
        <strain evidence="3">NIES-2863</strain>
    </source>
</reference>
<feature type="compositionally biased region" description="Low complexity" evidence="1">
    <location>
        <begin position="377"/>
        <end position="387"/>
    </location>
</feature>
<dbReference type="Proteomes" id="UP000075714">
    <property type="component" value="Unassembled WGS sequence"/>
</dbReference>
<evidence type="ECO:0000256" key="1">
    <source>
        <dbReference type="SAM" id="MobiDB-lite"/>
    </source>
</evidence>
<dbReference type="InterPro" id="IPR029058">
    <property type="entry name" value="AB_hydrolase_fold"/>
</dbReference>
<sequence>MPGSAAAAQRTPAQCRAAYAPFLVAPDYGGPGPLAVARLPRREHTCASCFPACVNASCTMRLEVLYPKGGADLGLAALPAGRNLGGLPARQRGVSLVGGAAGQLGVGAGYTVLLYDRTESVAALLDDAACVRLLLGLIDWAEADPLMRRLADTGAGVYMVGHSRGGKLAALAGAEDPRVAALCLIDPVDNTVYAPLGARQPYPTACGAQQPLALPQPLAAGGGLDALQAAQLAALQQRQGLRGQASLAQAALAAATVARQSLPEEGEAGTAGAAEAGLGAAIVGPSGGGFAVEPLEGWRGPGQADGVGGGDQRLLSSASALPSARETLSLPPPAAAASSPLGPTADRRGPPPPQPAGADAADARDTPSAPATPPSPASSRPRPLRPAGRPVVAQEALRLGLERLVTRLRYSSGLELEARFKGFDGEEQADAGEARRAAAAGERL</sequence>
<dbReference type="EMBL" id="LSYV01000020">
    <property type="protein sequence ID" value="KXZ49772.1"/>
    <property type="molecule type" value="Genomic_DNA"/>
</dbReference>
<evidence type="ECO:0000313" key="2">
    <source>
        <dbReference type="EMBL" id="KXZ49772.1"/>
    </source>
</evidence>
<protein>
    <submittedName>
        <fullName evidence="2">Uncharacterized protein</fullName>
    </submittedName>
</protein>
<dbReference type="SUPFAM" id="SSF53474">
    <property type="entry name" value="alpha/beta-Hydrolases"/>
    <property type="match status" value="1"/>
</dbReference>